<reference evidence="1 2" key="1">
    <citation type="journal article" date="2021" name="J. Hered.">
        <title>A chromosome-level genome assembly of the parasitoid wasp, Cotesia glomerata (Hymenoptera: Braconidae).</title>
        <authorList>
            <person name="Pinto B.J."/>
            <person name="Weis J.J."/>
            <person name="Gamble T."/>
            <person name="Ode P.J."/>
            <person name="Paul R."/>
            <person name="Zaspel J.M."/>
        </authorList>
    </citation>
    <scope>NUCLEOTIDE SEQUENCE [LARGE SCALE GENOMIC DNA]</scope>
    <source>
        <strain evidence="1">CgM1</strain>
    </source>
</reference>
<keyword evidence="2" id="KW-1185">Reference proteome</keyword>
<gene>
    <name evidence="1" type="ORF">KQX54_014686</name>
</gene>
<dbReference type="AlphaFoldDB" id="A0AAV7IPA4"/>
<comment type="caution">
    <text evidence="1">The sequence shown here is derived from an EMBL/GenBank/DDBJ whole genome shotgun (WGS) entry which is preliminary data.</text>
</comment>
<accession>A0AAV7IPA4</accession>
<protein>
    <submittedName>
        <fullName evidence="1">Uncharacterized protein</fullName>
    </submittedName>
</protein>
<evidence type="ECO:0000313" key="1">
    <source>
        <dbReference type="EMBL" id="KAH0555012.1"/>
    </source>
</evidence>
<name>A0AAV7IPA4_COTGL</name>
<evidence type="ECO:0000313" key="2">
    <source>
        <dbReference type="Proteomes" id="UP000826195"/>
    </source>
</evidence>
<organism evidence="1 2">
    <name type="scientific">Cotesia glomerata</name>
    <name type="common">Lepidopteran parasitic wasp</name>
    <name type="synonym">Apanteles glomeratus</name>
    <dbReference type="NCBI Taxonomy" id="32391"/>
    <lineage>
        <taxon>Eukaryota</taxon>
        <taxon>Metazoa</taxon>
        <taxon>Ecdysozoa</taxon>
        <taxon>Arthropoda</taxon>
        <taxon>Hexapoda</taxon>
        <taxon>Insecta</taxon>
        <taxon>Pterygota</taxon>
        <taxon>Neoptera</taxon>
        <taxon>Endopterygota</taxon>
        <taxon>Hymenoptera</taxon>
        <taxon>Apocrita</taxon>
        <taxon>Ichneumonoidea</taxon>
        <taxon>Braconidae</taxon>
        <taxon>Microgastrinae</taxon>
        <taxon>Cotesia</taxon>
    </lineage>
</organism>
<dbReference type="Proteomes" id="UP000826195">
    <property type="component" value="Unassembled WGS sequence"/>
</dbReference>
<sequence length="174" mass="18652">MGVVGGECAVKGTGVKSHPCHCCGSTRISTAVGPSVVIQVHKHRRSSRKSQSNLNNNNINHHQELVFVQEPEVLPPNSPTTTSTDNILAPLKSKMKVLKKLKRKMGLGRVNDIDRFLSLSHSLLPSSSFVLLSSYPATSPVVSSGVSSSTSPIFISTAPVFPDVKNFPEDIPVV</sequence>
<proteinExistence type="predicted"/>
<dbReference type="EMBL" id="JAHXZJ010001119">
    <property type="protein sequence ID" value="KAH0555012.1"/>
    <property type="molecule type" value="Genomic_DNA"/>
</dbReference>